<reference evidence="12 13" key="1">
    <citation type="submission" date="2021-05" db="EMBL/GenBank/DDBJ databases">
        <title>Genome Assembly of Synthetic Allotetraploid Brassica napus Reveals Homoeologous Exchanges between Subgenomes.</title>
        <authorList>
            <person name="Davis J.T."/>
        </authorList>
    </citation>
    <scope>NUCLEOTIDE SEQUENCE [LARGE SCALE GENOMIC DNA]</scope>
    <source>
        <strain evidence="13">cv. Da-Ae</strain>
        <tissue evidence="12">Seedling</tissue>
    </source>
</reference>
<evidence type="ECO:0000313" key="13">
    <source>
        <dbReference type="Proteomes" id="UP000824890"/>
    </source>
</evidence>
<dbReference type="InterPro" id="IPR001781">
    <property type="entry name" value="Znf_LIM"/>
</dbReference>
<organism evidence="12 13">
    <name type="scientific">Brassica napus</name>
    <name type="common">Rape</name>
    <dbReference type="NCBI Taxonomy" id="3708"/>
    <lineage>
        <taxon>Eukaryota</taxon>
        <taxon>Viridiplantae</taxon>
        <taxon>Streptophyta</taxon>
        <taxon>Embryophyta</taxon>
        <taxon>Tracheophyta</taxon>
        <taxon>Spermatophyta</taxon>
        <taxon>Magnoliopsida</taxon>
        <taxon>eudicotyledons</taxon>
        <taxon>Gunneridae</taxon>
        <taxon>Pentapetalae</taxon>
        <taxon>rosids</taxon>
        <taxon>malvids</taxon>
        <taxon>Brassicales</taxon>
        <taxon>Brassicaceae</taxon>
        <taxon>Brassiceae</taxon>
        <taxon>Brassica</taxon>
    </lineage>
</organism>
<feature type="transmembrane region" description="Helical" evidence="10">
    <location>
        <begin position="210"/>
        <end position="230"/>
    </location>
</feature>
<evidence type="ECO:0000256" key="5">
    <source>
        <dbReference type="ARBA" id="ARBA00022833"/>
    </source>
</evidence>
<keyword evidence="5 9" id="KW-0862">Zinc</keyword>
<dbReference type="Pfam" id="PF00412">
    <property type="entry name" value="LIM"/>
    <property type="match status" value="2"/>
</dbReference>
<keyword evidence="8 10" id="KW-0472">Membrane</keyword>
<dbReference type="SMART" id="SM00132">
    <property type="entry name" value="LIM"/>
    <property type="match status" value="2"/>
</dbReference>
<name>A0ABQ8D6N6_BRANA</name>
<evidence type="ECO:0000256" key="1">
    <source>
        <dbReference type="ARBA" id="ARBA00004370"/>
    </source>
</evidence>
<feature type="transmembrane region" description="Helical" evidence="10">
    <location>
        <begin position="460"/>
        <end position="482"/>
    </location>
</feature>
<dbReference type="Pfam" id="PF01490">
    <property type="entry name" value="Aa_trans"/>
    <property type="match status" value="2"/>
</dbReference>
<dbReference type="Gene3D" id="2.10.110.10">
    <property type="entry name" value="Cysteine Rich Protein"/>
    <property type="match status" value="2"/>
</dbReference>
<comment type="subcellular location">
    <subcellularLocation>
        <location evidence="1">Membrane</location>
    </subcellularLocation>
</comment>
<protein>
    <recommendedName>
        <fullName evidence="11">LIM zinc-binding domain-containing protein</fullName>
    </recommendedName>
</protein>
<keyword evidence="13" id="KW-1185">Reference proteome</keyword>
<feature type="domain" description="LIM zinc-binding" evidence="11">
    <location>
        <begin position="1044"/>
        <end position="1104"/>
    </location>
</feature>
<evidence type="ECO:0000256" key="10">
    <source>
        <dbReference type="SAM" id="Phobius"/>
    </source>
</evidence>
<sequence>MTFSRFFHVVEEGGGGEEERLLAAERQEPFVVETMTATEANNRKGSGHVGVEIPDTAHQISSDSWFQVAFVLTTGINSAYVLGYSGTVMVPLGWIGGVVGLIIATAISLYANSLVAKLHEFGGRRHIRYRDLAGFIYGRKAYHLTWGLQYVNLFMINCGFIILAGSALKAVYVLFRDDHVIKLPHCIAIAGLICAVFAIGIPHLSALGTWLAVSTILSLIYIVVAIVLSVRDGIMIKPLAYTIEFLQLLMNLFLVGVKAPPRDYEIQGSSLSKLFTITGAAANLVFAFNTGMLPEIQATVRQPVVKNMMKALYFQFTAGVLPMYAVTFIGYWAYGSSTSTYLLNSVNGPLWVKALANVSAILQSVISLHIFASPTYEYMDTKFGVKGNPLALKNLTFRIMARGGYIAVSTLVSALLPFLGDFMSLTGAVSTFPLTFILANHMYYKAMNNKLNPMQKLWHWLNVVFFSLMSLAAAIAAVRLIALDSKNFHLRRLQVPQNMKDTGAKNRTGDVSVGEHFDIEVPDTAHQISSDSWFQVAFVLTTGINNAYVLGYSGTVMVPLGWVGGVVGLVLATAISLYANALVAKLHEFGGKRHIRYRDLAGFIYGRKAYCLTWGLQYVNLFMINCGFIILAGSALKAVYVLFRDDHAMKLPHFIAIAGLFCAVFAIGVPHLSALGIWLVVSTIFSLIFIVVAVVLAVKDGVKTHSRDYEIQGSPLSKLFTITAAAANLTFVFNTGMLPEIQATVRQPVVKNMMKALYFQFTIGVLPMLAVTFIGYWAYGSSTSTYLLNSVTGPLWVKALANISAFLQSVICLHIFASPTYEYMDTKFGITGSTLALKNLTFRIMARGGYLAVSTLLSALLPFLGDFMSFTGAVSTIPLTFILANHMYYKAKDNKLNPMQKIWHWLNVVFFSLMSFAAAIAAVRLISVDSKNFHTKTMSFTGTQQKCRACEKTVYPMELLSADGVPFHKSCFKCSHCKSTLQLSNYSSMEGVLYCKPHFEQLFKETGSFNKNFQSPAKPLTDKPTPELTRTPSRVAGMFSGTQDKCATCSKTVYPIEKVTVESQCYHKSCFKCSHGGCPISPSNYAALEGILCKEIDSLIRYQD</sequence>
<feature type="transmembrane region" description="Helical" evidence="10">
    <location>
        <begin position="271"/>
        <end position="291"/>
    </location>
</feature>
<feature type="transmembrane region" description="Helical" evidence="10">
    <location>
        <begin position="675"/>
        <end position="698"/>
    </location>
</feature>
<keyword evidence="6" id="KW-0029">Amino-acid transport</keyword>
<feature type="transmembrane region" description="Helical" evidence="10">
    <location>
        <begin position="64"/>
        <end position="83"/>
    </location>
</feature>
<evidence type="ECO:0000256" key="3">
    <source>
        <dbReference type="ARBA" id="ARBA00022692"/>
    </source>
</evidence>
<dbReference type="PROSITE" id="PS00478">
    <property type="entry name" value="LIM_DOMAIN_1"/>
    <property type="match status" value="1"/>
</dbReference>
<evidence type="ECO:0000256" key="4">
    <source>
        <dbReference type="ARBA" id="ARBA00022723"/>
    </source>
</evidence>
<keyword evidence="2" id="KW-0813">Transport</keyword>
<gene>
    <name evidence="12" type="ORF">HID58_017291</name>
</gene>
<keyword evidence="4 9" id="KW-0479">Metal-binding</keyword>
<feature type="transmembrane region" description="Helical" evidence="10">
    <location>
        <begin position="799"/>
        <end position="819"/>
    </location>
</feature>
<keyword evidence="9" id="KW-0440">LIM domain</keyword>
<evidence type="ECO:0000256" key="6">
    <source>
        <dbReference type="ARBA" id="ARBA00022970"/>
    </source>
</evidence>
<dbReference type="PANTHER" id="PTHR48017">
    <property type="entry name" value="OS05G0424000 PROTEIN-RELATED"/>
    <property type="match status" value="1"/>
</dbReference>
<keyword evidence="7 10" id="KW-1133">Transmembrane helix</keyword>
<feature type="transmembrane region" description="Helical" evidence="10">
    <location>
        <begin position="840"/>
        <end position="861"/>
    </location>
</feature>
<feature type="transmembrane region" description="Helical" evidence="10">
    <location>
        <begin position="395"/>
        <end position="416"/>
    </location>
</feature>
<evidence type="ECO:0000256" key="2">
    <source>
        <dbReference type="ARBA" id="ARBA00022448"/>
    </source>
</evidence>
<dbReference type="EMBL" id="JAGKQM010000005">
    <property type="protein sequence ID" value="KAH0925035.1"/>
    <property type="molecule type" value="Genomic_DNA"/>
</dbReference>
<evidence type="ECO:0000256" key="7">
    <source>
        <dbReference type="ARBA" id="ARBA00022989"/>
    </source>
</evidence>
<keyword evidence="3 10" id="KW-0812">Transmembrane</keyword>
<proteinExistence type="predicted"/>
<evidence type="ECO:0000313" key="12">
    <source>
        <dbReference type="EMBL" id="KAH0925035.1"/>
    </source>
</evidence>
<dbReference type="CDD" id="cd09440">
    <property type="entry name" value="LIM1_SF3"/>
    <property type="match status" value="1"/>
</dbReference>
<evidence type="ECO:0000256" key="9">
    <source>
        <dbReference type="PROSITE-ProRule" id="PRU00125"/>
    </source>
</evidence>
<evidence type="ECO:0000259" key="11">
    <source>
        <dbReference type="PROSITE" id="PS50023"/>
    </source>
</evidence>
<feature type="transmembrane region" description="Helical" evidence="10">
    <location>
        <begin position="187"/>
        <end position="204"/>
    </location>
</feature>
<accession>A0ABQ8D6N6</accession>
<feature type="transmembrane region" description="Helical" evidence="10">
    <location>
        <begin position="154"/>
        <end position="175"/>
    </location>
</feature>
<evidence type="ECO:0000256" key="8">
    <source>
        <dbReference type="ARBA" id="ARBA00023136"/>
    </source>
</evidence>
<comment type="caution">
    <text evidence="12">The sequence shown here is derived from an EMBL/GenBank/DDBJ whole genome shotgun (WGS) entry which is preliminary data.</text>
</comment>
<feature type="transmembrane region" description="Helical" evidence="10">
    <location>
        <begin position="239"/>
        <end position="259"/>
    </location>
</feature>
<feature type="transmembrane region" description="Helical" evidence="10">
    <location>
        <begin position="312"/>
        <end position="334"/>
    </location>
</feature>
<feature type="transmembrane region" description="Helical" evidence="10">
    <location>
        <begin position="650"/>
        <end position="669"/>
    </location>
</feature>
<dbReference type="PROSITE" id="PS50023">
    <property type="entry name" value="LIM_DOMAIN_2"/>
    <property type="match status" value="2"/>
</dbReference>
<feature type="transmembrane region" description="Helical" evidence="10">
    <location>
        <begin position="756"/>
        <end position="779"/>
    </location>
</feature>
<feature type="domain" description="LIM zinc-binding" evidence="11">
    <location>
        <begin position="945"/>
        <end position="1005"/>
    </location>
</feature>
<feature type="transmembrane region" description="Helical" evidence="10">
    <location>
        <begin position="354"/>
        <end position="374"/>
    </location>
</feature>
<feature type="transmembrane region" description="Helical" evidence="10">
    <location>
        <begin position="905"/>
        <end position="926"/>
    </location>
</feature>
<dbReference type="Proteomes" id="UP000824890">
    <property type="component" value="Unassembled WGS sequence"/>
</dbReference>
<feature type="transmembrane region" description="Helical" evidence="10">
    <location>
        <begin position="622"/>
        <end position="643"/>
    </location>
</feature>
<dbReference type="InterPro" id="IPR013057">
    <property type="entry name" value="AA_transpt_TM"/>
</dbReference>
<feature type="transmembrane region" description="Helical" evidence="10">
    <location>
        <begin position="867"/>
        <end position="884"/>
    </location>
</feature>
<dbReference type="SUPFAM" id="SSF57716">
    <property type="entry name" value="Glucocorticoid receptor-like (DNA-binding domain)"/>
    <property type="match status" value="3"/>
</dbReference>
<feature type="transmembrane region" description="Helical" evidence="10">
    <location>
        <begin position="90"/>
        <end position="111"/>
    </location>
</feature>
<feature type="transmembrane region" description="Helical" evidence="10">
    <location>
        <begin position="560"/>
        <end position="579"/>
    </location>
</feature>